<name>A0ABT1LDP2_9HYPH</name>
<proteinExistence type="predicted"/>
<reference evidence="1 2" key="1">
    <citation type="submission" date="2022-07" db="EMBL/GenBank/DDBJ databases">
        <authorList>
            <person name="Li W.-J."/>
            <person name="Deng Q.-Q."/>
        </authorList>
    </citation>
    <scope>NUCLEOTIDE SEQUENCE [LARGE SCALE GENOMIC DNA]</scope>
    <source>
        <strain evidence="1 2">SYSU M60028</strain>
    </source>
</reference>
<dbReference type="InterPro" id="IPR010869">
    <property type="entry name" value="DUF1501"/>
</dbReference>
<dbReference type="Proteomes" id="UP001205890">
    <property type="component" value="Unassembled WGS sequence"/>
</dbReference>
<protein>
    <submittedName>
        <fullName evidence="1">DUF1501 domain-containing protein</fullName>
    </submittedName>
</protein>
<dbReference type="Pfam" id="PF07394">
    <property type="entry name" value="DUF1501"/>
    <property type="match status" value="1"/>
</dbReference>
<comment type="caution">
    <text evidence="1">The sequence shown here is derived from an EMBL/GenBank/DDBJ whole genome shotgun (WGS) entry which is preliminary data.</text>
</comment>
<dbReference type="PANTHER" id="PTHR43737:SF1">
    <property type="entry name" value="DUF1501 DOMAIN-CONTAINING PROTEIN"/>
    <property type="match status" value="1"/>
</dbReference>
<evidence type="ECO:0000313" key="2">
    <source>
        <dbReference type="Proteomes" id="UP001205890"/>
    </source>
</evidence>
<dbReference type="RefSeq" id="WP_254743397.1">
    <property type="nucleotide sequence ID" value="NZ_JANCLU010000013.1"/>
</dbReference>
<sequence length="413" mass="45530">MNRSGRSSQSIARRLLLQAGFGTVLLGSAGGYTLAPFFASAAAAQPRRHDRILVVVELSGGNDGLNTVVPYGDDAYYRARPRIGIKPDRLRRIDEHFGFQQTMSGFERLYRDGKLAIVHGAGYDQPSFSHFSSMAYWHTAAPNSGATYGWLGNLADQLDPGGAANFLVNIDTNQSLAVRSRLHVPLVFDDPNLFRRSAFADQAQTLAAIMARGDGRSPAEQFMFDVSRSAVDSEALVRDAWRNYKTPVDYGLVRFGLDRVAALIAADMPTRIYYVAYRNNAFDTHVYQSDVHSRLWTYTSDHIAAFIQDVERLGRGDDVVVLAFSEFGRRVQENTSQGTDHGTAGPAFVLGKPVRGGQYGLPPSLTALDDGNLVHTTDFRRIYASLMRDWMGFDDVPKVLGGEFDSLGFVRPA</sequence>
<dbReference type="InterPro" id="IPR006311">
    <property type="entry name" value="TAT_signal"/>
</dbReference>
<dbReference type="EMBL" id="JANCLU010000013">
    <property type="protein sequence ID" value="MCP8939614.1"/>
    <property type="molecule type" value="Genomic_DNA"/>
</dbReference>
<accession>A0ABT1LDP2</accession>
<keyword evidence="2" id="KW-1185">Reference proteome</keyword>
<dbReference type="PROSITE" id="PS51318">
    <property type="entry name" value="TAT"/>
    <property type="match status" value="1"/>
</dbReference>
<gene>
    <name evidence="1" type="ORF">NK718_13890</name>
</gene>
<evidence type="ECO:0000313" key="1">
    <source>
        <dbReference type="EMBL" id="MCP8939614.1"/>
    </source>
</evidence>
<organism evidence="1 2">
    <name type="scientific">Alsobacter ponti</name>
    <dbReference type="NCBI Taxonomy" id="2962936"/>
    <lineage>
        <taxon>Bacteria</taxon>
        <taxon>Pseudomonadati</taxon>
        <taxon>Pseudomonadota</taxon>
        <taxon>Alphaproteobacteria</taxon>
        <taxon>Hyphomicrobiales</taxon>
        <taxon>Alsobacteraceae</taxon>
        <taxon>Alsobacter</taxon>
    </lineage>
</organism>
<dbReference type="PANTHER" id="PTHR43737">
    <property type="entry name" value="BLL7424 PROTEIN"/>
    <property type="match status" value="1"/>
</dbReference>